<dbReference type="SMR" id="B4PG83"/>
<gene>
    <name evidence="1" type="primary">Dyak\GE21878</name>
    <name evidence="1" type="synonym">dyak_GLEANR_5602</name>
    <name evidence="1" type="synonym">GE21878</name>
    <name evidence="1" type="ORF">Dyak_GE21878</name>
</gene>
<reference evidence="1 2" key="2">
    <citation type="journal article" date="2007" name="PLoS Biol.">
        <title>Principles of genome evolution in the Drosophila melanogaster species group.</title>
        <authorList>
            <person name="Ranz J.M."/>
            <person name="Maurin D."/>
            <person name="Chan Y.S."/>
            <person name="von Grotthuss M."/>
            <person name="Hillier L.W."/>
            <person name="Roote J."/>
            <person name="Ashburner M."/>
            <person name="Bergman C.M."/>
        </authorList>
    </citation>
    <scope>NUCLEOTIDE SEQUENCE [LARGE SCALE GENOMIC DNA]</scope>
    <source>
        <strain evidence="2">Tai18E2 / Tucson 14021-0261.01</strain>
    </source>
</reference>
<evidence type="ECO:0000313" key="1">
    <source>
        <dbReference type="EMBL" id="EDW94247.1"/>
    </source>
</evidence>
<evidence type="ECO:0000313" key="2">
    <source>
        <dbReference type="Proteomes" id="UP000002282"/>
    </source>
</evidence>
<dbReference type="HOGENOM" id="CLU_147600_0_0_1"/>
<dbReference type="KEGG" id="dya:Dyak_GE21878"/>
<sequence>MAPKFNNSADVLTLNIVDLRKIVPPAEIECLEQKKRNEEELKAEREDIHVKLNKTLQRLIRVDDQLEVDRISDQEYRYLESLRRRMSLRHQLLAERLVRVGSRLARAKFELSKLETAIYENLLNRGLI</sequence>
<reference evidence="1 2" key="1">
    <citation type="journal article" date="2007" name="Nature">
        <title>Evolution of genes and genomes on the Drosophila phylogeny.</title>
        <authorList>
            <consortium name="Drosophila 12 Genomes Consortium"/>
            <person name="Clark A.G."/>
            <person name="Eisen M.B."/>
            <person name="Smith D.R."/>
            <person name="Bergman C.M."/>
            <person name="Oliver B."/>
            <person name="Markow T.A."/>
            <person name="Kaufman T.C."/>
            <person name="Kellis M."/>
            <person name="Gelbart W."/>
            <person name="Iyer V.N."/>
            <person name="Pollard D.A."/>
            <person name="Sackton T.B."/>
            <person name="Larracuente A.M."/>
            <person name="Singh N.D."/>
            <person name="Abad J.P."/>
            <person name="Abt D.N."/>
            <person name="Adryan B."/>
            <person name="Aguade M."/>
            <person name="Akashi H."/>
            <person name="Anderson W.W."/>
            <person name="Aquadro C.F."/>
            <person name="Ardell D.H."/>
            <person name="Arguello R."/>
            <person name="Artieri C.G."/>
            <person name="Barbash D.A."/>
            <person name="Barker D."/>
            <person name="Barsanti P."/>
            <person name="Batterham P."/>
            <person name="Batzoglou S."/>
            <person name="Begun D."/>
            <person name="Bhutkar A."/>
            <person name="Blanco E."/>
            <person name="Bosak S.A."/>
            <person name="Bradley R.K."/>
            <person name="Brand A.D."/>
            <person name="Brent M.R."/>
            <person name="Brooks A.N."/>
            <person name="Brown R.H."/>
            <person name="Butlin R.K."/>
            <person name="Caggese C."/>
            <person name="Calvi B.R."/>
            <person name="Bernardo de Carvalho A."/>
            <person name="Caspi A."/>
            <person name="Castrezana S."/>
            <person name="Celniker S.E."/>
            <person name="Chang J.L."/>
            <person name="Chapple C."/>
            <person name="Chatterji S."/>
            <person name="Chinwalla A."/>
            <person name="Civetta A."/>
            <person name="Clifton S.W."/>
            <person name="Comeron J.M."/>
            <person name="Costello J.C."/>
            <person name="Coyne J.A."/>
            <person name="Daub J."/>
            <person name="David R.G."/>
            <person name="Delcher A.L."/>
            <person name="Delehaunty K."/>
            <person name="Do C.B."/>
            <person name="Ebling H."/>
            <person name="Edwards K."/>
            <person name="Eickbush T."/>
            <person name="Evans J.D."/>
            <person name="Filipski A."/>
            <person name="Findeiss S."/>
            <person name="Freyhult E."/>
            <person name="Fulton L."/>
            <person name="Fulton R."/>
            <person name="Garcia A.C."/>
            <person name="Gardiner A."/>
            <person name="Garfield D.A."/>
            <person name="Garvin B.E."/>
            <person name="Gibson G."/>
            <person name="Gilbert D."/>
            <person name="Gnerre S."/>
            <person name="Godfrey J."/>
            <person name="Good R."/>
            <person name="Gotea V."/>
            <person name="Gravely B."/>
            <person name="Greenberg A.J."/>
            <person name="Griffiths-Jones S."/>
            <person name="Gross S."/>
            <person name="Guigo R."/>
            <person name="Gustafson E.A."/>
            <person name="Haerty W."/>
            <person name="Hahn M.W."/>
            <person name="Halligan D.L."/>
            <person name="Halpern A.L."/>
            <person name="Halter G.M."/>
            <person name="Han M.V."/>
            <person name="Heger A."/>
            <person name="Hillier L."/>
            <person name="Hinrichs A.S."/>
            <person name="Holmes I."/>
            <person name="Hoskins R.A."/>
            <person name="Hubisz M.J."/>
            <person name="Hultmark D."/>
            <person name="Huntley M.A."/>
            <person name="Jaffe D.B."/>
            <person name="Jagadeeshan S."/>
            <person name="Jeck W.R."/>
            <person name="Johnson J."/>
            <person name="Jones C.D."/>
            <person name="Jordan W.C."/>
            <person name="Karpen G.H."/>
            <person name="Kataoka E."/>
            <person name="Keightley P.D."/>
            <person name="Kheradpour P."/>
            <person name="Kirkness E.F."/>
            <person name="Koerich L.B."/>
            <person name="Kristiansen K."/>
            <person name="Kudrna D."/>
            <person name="Kulathinal R.J."/>
            <person name="Kumar S."/>
            <person name="Kwok R."/>
            <person name="Lander E."/>
            <person name="Langley C.H."/>
            <person name="Lapoint R."/>
            <person name="Lazzaro B.P."/>
            <person name="Lee S.J."/>
            <person name="Levesque L."/>
            <person name="Li R."/>
            <person name="Lin C.F."/>
            <person name="Lin M.F."/>
            <person name="Lindblad-Toh K."/>
            <person name="Llopart A."/>
            <person name="Long M."/>
            <person name="Low L."/>
            <person name="Lozovsky E."/>
            <person name="Lu J."/>
            <person name="Luo M."/>
            <person name="Machado C.A."/>
            <person name="Makalowski W."/>
            <person name="Marzo M."/>
            <person name="Matsuda M."/>
            <person name="Matzkin L."/>
            <person name="McAllister B."/>
            <person name="McBride C.S."/>
            <person name="McKernan B."/>
            <person name="McKernan K."/>
            <person name="Mendez-Lago M."/>
            <person name="Minx P."/>
            <person name="Mollenhauer M.U."/>
            <person name="Montooth K."/>
            <person name="Mount S.M."/>
            <person name="Mu X."/>
            <person name="Myers E."/>
            <person name="Negre B."/>
            <person name="Newfeld S."/>
            <person name="Nielsen R."/>
            <person name="Noor M.A."/>
            <person name="O'Grady P."/>
            <person name="Pachter L."/>
            <person name="Papaceit M."/>
            <person name="Parisi M.J."/>
            <person name="Parisi M."/>
            <person name="Parts L."/>
            <person name="Pedersen J.S."/>
            <person name="Pesole G."/>
            <person name="Phillippy A.M."/>
            <person name="Ponting C.P."/>
            <person name="Pop M."/>
            <person name="Porcelli D."/>
            <person name="Powell J.R."/>
            <person name="Prohaska S."/>
            <person name="Pruitt K."/>
            <person name="Puig M."/>
            <person name="Quesneville H."/>
            <person name="Ram K.R."/>
            <person name="Rand D."/>
            <person name="Rasmussen M.D."/>
            <person name="Reed L.K."/>
            <person name="Reenan R."/>
            <person name="Reily A."/>
            <person name="Remington K.A."/>
            <person name="Rieger T.T."/>
            <person name="Ritchie M.G."/>
            <person name="Robin C."/>
            <person name="Rogers Y.H."/>
            <person name="Rohde C."/>
            <person name="Rozas J."/>
            <person name="Rubenfield M.J."/>
            <person name="Ruiz A."/>
            <person name="Russo S."/>
            <person name="Salzberg S.L."/>
            <person name="Sanchez-Gracia A."/>
            <person name="Saranga D.J."/>
            <person name="Sato H."/>
            <person name="Schaeffer S.W."/>
            <person name="Schatz M.C."/>
            <person name="Schlenke T."/>
            <person name="Schwartz R."/>
            <person name="Segarra C."/>
            <person name="Singh R.S."/>
            <person name="Sirot L."/>
            <person name="Sirota M."/>
            <person name="Sisneros N.B."/>
            <person name="Smith C.D."/>
            <person name="Smith T.F."/>
            <person name="Spieth J."/>
            <person name="Stage D.E."/>
            <person name="Stark A."/>
            <person name="Stephan W."/>
            <person name="Strausberg R.L."/>
            <person name="Strempel S."/>
            <person name="Sturgill D."/>
            <person name="Sutton G."/>
            <person name="Sutton G.G."/>
            <person name="Tao W."/>
            <person name="Teichmann S."/>
            <person name="Tobari Y.N."/>
            <person name="Tomimura Y."/>
            <person name="Tsolas J.M."/>
            <person name="Valente V.L."/>
            <person name="Venter E."/>
            <person name="Venter J.C."/>
            <person name="Vicario S."/>
            <person name="Vieira F.G."/>
            <person name="Vilella A.J."/>
            <person name="Villasante A."/>
            <person name="Walenz B."/>
            <person name="Wang J."/>
            <person name="Wasserman M."/>
            <person name="Watts T."/>
            <person name="Wilson D."/>
            <person name="Wilson R.K."/>
            <person name="Wing R.A."/>
            <person name="Wolfner M.F."/>
            <person name="Wong A."/>
            <person name="Wong G.K."/>
            <person name="Wu C.I."/>
            <person name="Wu G."/>
            <person name="Yamamoto D."/>
            <person name="Yang H.P."/>
            <person name="Yang S.P."/>
            <person name="Yorke J.A."/>
            <person name="Yoshida K."/>
            <person name="Zdobnov E."/>
            <person name="Zhang P."/>
            <person name="Zhang Y."/>
            <person name="Zimin A.V."/>
            <person name="Baldwin J."/>
            <person name="Abdouelleil A."/>
            <person name="Abdulkadir J."/>
            <person name="Abebe A."/>
            <person name="Abera B."/>
            <person name="Abreu J."/>
            <person name="Acer S.C."/>
            <person name="Aftuck L."/>
            <person name="Alexander A."/>
            <person name="An P."/>
            <person name="Anderson E."/>
            <person name="Anderson S."/>
            <person name="Arachi H."/>
            <person name="Azer M."/>
            <person name="Bachantsang P."/>
            <person name="Barry A."/>
            <person name="Bayul T."/>
            <person name="Berlin A."/>
            <person name="Bessette D."/>
            <person name="Bloom T."/>
            <person name="Blye J."/>
            <person name="Boguslavskiy L."/>
            <person name="Bonnet C."/>
            <person name="Boukhgalter B."/>
            <person name="Bourzgui I."/>
            <person name="Brown A."/>
            <person name="Cahill P."/>
            <person name="Channer S."/>
            <person name="Cheshatsang Y."/>
            <person name="Chuda L."/>
            <person name="Citroen M."/>
            <person name="Collymore A."/>
            <person name="Cooke P."/>
            <person name="Costello M."/>
            <person name="D'Aco K."/>
            <person name="Daza R."/>
            <person name="De Haan G."/>
            <person name="DeGray S."/>
            <person name="DeMaso C."/>
            <person name="Dhargay N."/>
            <person name="Dooley K."/>
            <person name="Dooley E."/>
            <person name="Doricent M."/>
            <person name="Dorje P."/>
            <person name="Dorjee K."/>
            <person name="Dupes A."/>
            <person name="Elong R."/>
            <person name="Falk J."/>
            <person name="Farina A."/>
            <person name="Faro S."/>
            <person name="Ferguson D."/>
            <person name="Fisher S."/>
            <person name="Foley C.D."/>
            <person name="Franke A."/>
            <person name="Friedrich D."/>
            <person name="Gadbois L."/>
            <person name="Gearin G."/>
            <person name="Gearin C.R."/>
            <person name="Giannoukos G."/>
            <person name="Goode T."/>
            <person name="Graham J."/>
            <person name="Grandbois E."/>
            <person name="Grewal S."/>
            <person name="Gyaltsen K."/>
            <person name="Hafez N."/>
            <person name="Hagos B."/>
            <person name="Hall J."/>
            <person name="Henson C."/>
            <person name="Hollinger A."/>
            <person name="Honan T."/>
            <person name="Huard M.D."/>
            <person name="Hughes L."/>
            <person name="Hurhula B."/>
            <person name="Husby M.E."/>
            <person name="Kamat A."/>
            <person name="Kanga B."/>
            <person name="Kashin S."/>
            <person name="Khazanovich D."/>
            <person name="Kisner P."/>
            <person name="Lance K."/>
            <person name="Lara M."/>
            <person name="Lee W."/>
            <person name="Lennon N."/>
            <person name="Letendre F."/>
            <person name="LeVine R."/>
            <person name="Lipovsky A."/>
            <person name="Liu X."/>
            <person name="Liu J."/>
            <person name="Liu S."/>
            <person name="Lokyitsang T."/>
            <person name="Lokyitsang Y."/>
            <person name="Lubonja R."/>
            <person name="Lui A."/>
            <person name="MacDonald P."/>
            <person name="Magnisalis V."/>
            <person name="Maru K."/>
            <person name="Matthews C."/>
            <person name="McCusker W."/>
            <person name="McDonough S."/>
            <person name="Mehta T."/>
            <person name="Meldrim J."/>
            <person name="Meneus L."/>
            <person name="Mihai O."/>
            <person name="Mihalev A."/>
            <person name="Mihova T."/>
            <person name="Mittelman R."/>
            <person name="Mlenga V."/>
            <person name="Montmayeur A."/>
            <person name="Mulrain L."/>
            <person name="Navidi A."/>
            <person name="Naylor J."/>
            <person name="Negash T."/>
            <person name="Nguyen T."/>
            <person name="Nguyen N."/>
            <person name="Nicol R."/>
            <person name="Norbu C."/>
            <person name="Norbu N."/>
            <person name="Novod N."/>
            <person name="O'Neill B."/>
            <person name="Osman S."/>
            <person name="Markiewicz E."/>
            <person name="Oyono O.L."/>
            <person name="Patti C."/>
            <person name="Phunkhang P."/>
            <person name="Pierre F."/>
            <person name="Priest M."/>
            <person name="Raghuraman S."/>
            <person name="Rege F."/>
            <person name="Reyes R."/>
            <person name="Rise C."/>
            <person name="Rogov P."/>
            <person name="Ross K."/>
            <person name="Ryan E."/>
            <person name="Settipalli S."/>
            <person name="Shea T."/>
            <person name="Sherpa N."/>
            <person name="Shi L."/>
            <person name="Shih D."/>
            <person name="Sparrow T."/>
            <person name="Spaulding J."/>
            <person name="Stalker J."/>
            <person name="Stange-Thomann N."/>
            <person name="Stavropoulos S."/>
            <person name="Stone C."/>
            <person name="Strader C."/>
            <person name="Tesfaye S."/>
            <person name="Thomson T."/>
            <person name="Thoulutsang Y."/>
            <person name="Thoulutsang D."/>
            <person name="Topham K."/>
            <person name="Topping I."/>
            <person name="Tsamla T."/>
            <person name="Vassiliev H."/>
            <person name="Vo A."/>
            <person name="Wangchuk T."/>
            <person name="Wangdi T."/>
            <person name="Weiand M."/>
            <person name="Wilkinson J."/>
            <person name="Wilson A."/>
            <person name="Yadav S."/>
            <person name="Young G."/>
            <person name="Yu Q."/>
            <person name="Zembek L."/>
            <person name="Zhong D."/>
            <person name="Zimmer A."/>
            <person name="Zwirko Z."/>
            <person name="Jaffe D.B."/>
            <person name="Alvarez P."/>
            <person name="Brockman W."/>
            <person name="Butler J."/>
            <person name="Chin C."/>
            <person name="Gnerre S."/>
            <person name="Grabherr M."/>
            <person name="Kleber M."/>
            <person name="Mauceli E."/>
            <person name="MacCallum I."/>
        </authorList>
    </citation>
    <scope>NUCLEOTIDE SEQUENCE [LARGE SCALE GENOMIC DNA]</scope>
    <source>
        <strain evidence="2">Tai18E2 / Tucson 14021-0261.01</strain>
    </source>
</reference>
<dbReference type="Proteomes" id="UP000002282">
    <property type="component" value="Chromosome 3L"/>
</dbReference>
<protein>
    <submittedName>
        <fullName evidence="1">Uncharacterized protein</fullName>
    </submittedName>
</protein>
<organism evidence="1 2">
    <name type="scientific">Drosophila yakuba</name>
    <name type="common">Fruit fly</name>
    <dbReference type="NCBI Taxonomy" id="7245"/>
    <lineage>
        <taxon>Eukaryota</taxon>
        <taxon>Metazoa</taxon>
        <taxon>Ecdysozoa</taxon>
        <taxon>Arthropoda</taxon>
        <taxon>Hexapoda</taxon>
        <taxon>Insecta</taxon>
        <taxon>Pterygota</taxon>
        <taxon>Neoptera</taxon>
        <taxon>Endopterygota</taxon>
        <taxon>Diptera</taxon>
        <taxon>Brachycera</taxon>
        <taxon>Muscomorpha</taxon>
        <taxon>Ephydroidea</taxon>
        <taxon>Drosophilidae</taxon>
        <taxon>Drosophila</taxon>
        <taxon>Sophophora</taxon>
    </lineage>
</organism>
<dbReference type="AlphaFoldDB" id="B4PG83"/>
<dbReference type="OrthoDB" id="7854031at2759"/>
<dbReference type="PhylomeDB" id="B4PG83"/>
<accession>B4PG83</accession>
<name>B4PG83_DROYA</name>
<proteinExistence type="predicted"/>
<dbReference type="OMA" id="CIQLKLN"/>
<dbReference type="EMBL" id="CM000159">
    <property type="protein sequence ID" value="EDW94247.1"/>
    <property type="molecule type" value="Genomic_DNA"/>
</dbReference>
<keyword evidence="2" id="KW-1185">Reference proteome</keyword>